<dbReference type="PROSITE" id="PS50016">
    <property type="entry name" value="ZF_PHD_2"/>
    <property type="match status" value="1"/>
</dbReference>
<feature type="region of interest" description="Disordered" evidence="10">
    <location>
        <begin position="1"/>
        <end position="27"/>
    </location>
</feature>
<dbReference type="GO" id="GO:0042800">
    <property type="term" value="F:histone H3K4 methyltransferase activity"/>
    <property type="evidence" value="ECO:0007669"/>
    <property type="project" value="TreeGrafter"/>
</dbReference>
<dbReference type="GO" id="GO:0008270">
    <property type="term" value="F:zinc ion binding"/>
    <property type="evidence" value="ECO:0007669"/>
    <property type="project" value="UniProtKB-KW"/>
</dbReference>
<evidence type="ECO:0000256" key="2">
    <source>
        <dbReference type="ARBA" id="ARBA00022723"/>
    </source>
</evidence>
<feature type="compositionally biased region" description="Pro residues" evidence="10">
    <location>
        <begin position="104"/>
        <end position="114"/>
    </location>
</feature>
<feature type="compositionally biased region" description="Acidic residues" evidence="10">
    <location>
        <begin position="14"/>
        <end position="27"/>
    </location>
</feature>
<gene>
    <name evidence="12" type="ORF">JOQ06_027953</name>
</gene>
<dbReference type="PANTHER" id="PTHR45888:SF1">
    <property type="entry name" value="HISTONE-LYSINE N-METHYLTRANSFERASE 2C"/>
    <property type="match status" value="1"/>
</dbReference>
<proteinExistence type="predicted"/>
<evidence type="ECO:0000256" key="4">
    <source>
        <dbReference type="ARBA" id="ARBA00022771"/>
    </source>
</evidence>
<dbReference type="Gene3D" id="3.30.40.10">
    <property type="entry name" value="Zinc/RING finger domain, C3HC4 (zinc finger)"/>
    <property type="match status" value="1"/>
</dbReference>
<evidence type="ECO:0000256" key="9">
    <source>
        <dbReference type="PROSITE-ProRule" id="PRU00146"/>
    </source>
</evidence>
<evidence type="ECO:0000259" key="11">
    <source>
        <dbReference type="PROSITE" id="PS50016"/>
    </source>
</evidence>
<comment type="subcellular location">
    <subcellularLocation>
        <location evidence="1">Nucleus</location>
    </subcellularLocation>
</comment>
<comment type="caution">
    <text evidence="12">The sequence shown here is derived from an EMBL/GenBank/DDBJ whole genome shotgun (WGS) entry which is preliminary data.</text>
</comment>
<dbReference type="Proteomes" id="UP001219934">
    <property type="component" value="Unassembled WGS sequence"/>
</dbReference>
<evidence type="ECO:0000313" key="13">
    <source>
        <dbReference type="Proteomes" id="UP001219934"/>
    </source>
</evidence>
<dbReference type="GO" id="GO:0044666">
    <property type="term" value="C:MLL3/4 complex"/>
    <property type="evidence" value="ECO:0007669"/>
    <property type="project" value="TreeGrafter"/>
</dbReference>
<feature type="region of interest" description="Disordered" evidence="10">
    <location>
        <begin position="40"/>
        <end position="128"/>
    </location>
</feature>
<evidence type="ECO:0000256" key="3">
    <source>
        <dbReference type="ARBA" id="ARBA00022737"/>
    </source>
</evidence>
<dbReference type="GO" id="GO:0045944">
    <property type="term" value="P:positive regulation of transcription by RNA polymerase II"/>
    <property type="evidence" value="ECO:0007669"/>
    <property type="project" value="TreeGrafter"/>
</dbReference>
<dbReference type="PANTHER" id="PTHR45888">
    <property type="entry name" value="HL01030P-RELATED"/>
    <property type="match status" value="1"/>
</dbReference>
<keyword evidence="13" id="KW-1185">Reference proteome</keyword>
<evidence type="ECO:0000256" key="8">
    <source>
        <dbReference type="ARBA" id="ARBA00023242"/>
    </source>
</evidence>
<sequence length="421" mass="45948">MEAGLELQEPIAAAEEEEEDLDDQSDVEELEMDASLDLEVMALMTSSPPPSLLHLSSPIPPPRTSRRLPPPFSSRPSDDLSIRLRSSPFSTEASPETSPLRAPVTPPPLSPPSPLLRYSPPIRETTPLSKPASLPLTVLPLIPKIGMGKPAITKRKFSPGRARVKQSSWTRWGRRGVRARSTQTPPCGASKWVVDCVAVSPGSVYVEPYQPKEEEENSMHNTVVMFSTSDLFTLRQCGQCYHPYCVNVKCTVCEACGEASDPGRLLLCDDCDISYHTYCLDPPLGTVPKGAWKCKWWVCVVCLLLSDSVCVFSPQVCVVWLLLSDSVCVFSPQVCVVWLLLSDSVCVCSLLRCVWCGSSSLTVCVFSPQVCVQCGSSSLTVCVFSPQGLHSEEDVEIAADEGFECSLCRTHGRGSFGEDLD</sequence>
<protein>
    <recommendedName>
        <fullName evidence="11">PHD-type domain-containing protein</fullName>
    </recommendedName>
</protein>
<dbReference type="AlphaFoldDB" id="A0AAD6AA28"/>
<accession>A0AAD6AA28</accession>
<dbReference type="InterPro" id="IPR001965">
    <property type="entry name" value="Znf_PHD"/>
</dbReference>
<keyword evidence="4 9" id="KW-0863">Zinc-finger</keyword>
<organism evidence="12 13">
    <name type="scientific">Pogonophryne albipinna</name>
    <dbReference type="NCBI Taxonomy" id="1090488"/>
    <lineage>
        <taxon>Eukaryota</taxon>
        <taxon>Metazoa</taxon>
        <taxon>Chordata</taxon>
        <taxon>Craniata</taxon>
        <taxon>Vertebrata</taxon>
        <taxon>Euteleostomi</taxon>
        <taxon>Actinopterygii</taxon>
        <taxon>Neopterygii</taxon>
        <taxon>Teleostei</taxon>
        <taxon>Neoteleostei</taxon>
        <taxon>Acanthomorphata</taxon>
        <taxon>Eupercaria</taxon>
        <taxon>Perciformes</taxon>
        <taxon>Notothenioidei</taxon>
        <taxon>Pogonophryne</taxon>
    </lineage>
</organism>
<dbReference type="SUPFAM" id="SSF57903">
    <property type="entry name" value="FYVE/PHD zinc finger"/>
    <property type="match status" value="1"/>
</dbReference>
<dbReference type="InterPro" id="IPR011011">
    <property type="entry name" value="Znf_FYVE_PHD"/>
</dbReference>
<dbReference type="EMBL" id="JAPTMU010000151">
    <property type="protein sequence ID" value="KAJ4921002.1"/>
    <property type="molecule type" value="Genomic_DNA"/>
</dbReference>
<keyword evidence="3" id="KW-0677">Repeat</keyword>
<keyword evidence="6" id="KW-0805">Transcription regulation</keyword>
<feature type="compositionally biased region" description="Low complexity" evidence="10">
    <location>
        <begin position="1"/>
        <end position="13"/>
    </location>
</feature>
<evidence type="ECO:0000256" key="7">
    <source>
        <dbReference type="ARBA" id="ARBA00023163"/>
    </source>
</evidence>
<feature type="compositionally biased region" description="Pro residues" evidence="10">
    <location>
        <begin position="58"/>
        <end position="73"/>
    </location>
</feature>
<keyword evidence="5" id="KW-0862">Zinc</keyword>
<reference evidence="12" key="1">
    <citation type="submission" date="2022-11" db="EMBL/GenBank/DDBJ databases">
        <title>Chromosome-level genome of Pogonophryne albipinna.</title>
        <authorList>
            <person name="Jo E."/>
        </authorList>
    </citation>
    <scope>NUCLEOTIDE SEQUENCE</scope>
    <source>
        <strain evidence="12">SGF0006</strain>
        <tissue evidence="12">Muscle</tissue>
    </source>
</reference>
<evidence type="ECO:0000313" key="12">
    <source>
        <dbReference type="EMBL" id="KAJ4921002.1"/>
    </source>
</evidence>
<dbReference type="SMART" id="SM00249">
    <property type="entry name" value="PHD"/>
    <property type="match status" value="1"/>
</dbReference>
<dbReference type="CDD" id="cd15513">
    <property type="entry name" value="PHD5_KMT2C_like"/>
    <property type="match status" value="1"/>
</dbReference>
<evidence type="ECO:0000256" key="5">
    <source>
        <dbReference type="ARBA" id="ARBA00022833"/>
    </source>
</evidence>
<feature type="domain" description="PHD-type" evidence="11">
    <location>
        <begin position="250"/>
        <end position="305"/>
    </location>
</feature>
<keyword evidence="8" id="KW-0539">Nucleus</keyword>
<name>A0AAD6AA28_9TELE</name>
<evidence type="ECO:0000256" key="1">
    <source>
        <dbReference type="ARBA" id="ARBA00004123"/>
    </source>
</evidence>
<dbReference type="Pfam" id="PF00628">
    <property type="entry name" value="PHD"/>
    <property type="match status" value="1"/>
</dbReference>
<keyword evidence="2" id="KW-0479">Metal-binding</keyword>
<dbReference type="GO" id="GO:0003713">
    <property type="term" value="F:transcription coactivator activity"/>
    <property type="evidence" value="ECO:0007669"/>
    <property type="project" value="TreeGrafter"/>
</dbReference>
<feature type="compositionally biased region" description="Polar residues" evidence="10">
    <location>
        <begin position="87"/>
        <end position="97"/>
    </location>
</feature>
<keyword evidence="7" id="KW-0804">Transcription</keyword>
<dbReference type="InterPro" id="IPR019787">
    <property type="entry name" value="Znf_PHD-finger"/>
</dbReference>
<dbReference type="InterPro" id="IPR013083">
    <property type="entry name" value="Znf_RING/FYVE/PHD"/>
</dbReference>
<evidence type="ECO:0000256" key="6">
    <source>
        <dbReference type="ARBA" id="ARBA00023015"/>
    </source>
</evidence>
<evidence type="ECO:0000256" key="10">
    <source>
        <dbReference type="SAM" id="MobiDB-lite"/>
    </source>
</evidence>